<proteinExistence type="predicted"/>
<feature type="non-terminal residue" evidence="2">
    <location>
        <position position="141"/>
    </location>
</feature>
<feature type="domain" description="F5/8 type C" evidence="1">
    <location>
        <begin position="1"/>
        <end position="105"/>
    </location>
</feature>
<protein>
    <recommendedName>
        <fullName evidence="1">F5/8 type C domain-containing protein</fullName>
    </recommendedName>
</protein>
<feature type="non-terminal residue" evidence="2">
    <location>
        <position position="1"/>
    </location>
</feature>
<name>A0A8S4NX38_OWEFU</name>
<sequence length="141" mass="16219">GGWSAGTYNQDQWLQVEFPKINVVTEVITQGSNRRNGRVTSYRVLSSMDGVKWIERGQFSEIPFSGDANTKLYNKFTERFIAKYVRINPLTWSGDVEVRVGYLGCDYSKYINLNESFDNTFPPIVLNRIIDNDFNTCMNIP</sequence>
<evidence type="ECO:0000259" key="1">
    <source>
        <dbReference type="PROSITE" id="PS50022"/>
    </source>
</evidence>
<dbReference type="Proteomes" id="UP000749559">
    <property type="component" value="Unassembled WGS sequence"/>
</dbReference>
<dbReference type="InterPro" id="IPR008979">
    <property type="entry name" value="Galactose-bd-like_sf"/>
</dbReference>
<dbReference type="PANTHER" id="PTHR24543:SF325">
    <property type="entry name" value="F5_8 TYPE C DOMAIN-CONTAINING PROTEIN"/>
    <property type="match status" value="1"/>
</dbReference>
<dbReference type="EMBL" id="CAIIXF020000006">
    <property type="protein sequence ID" value="CAH1785564.1"/>
    <property type="molecule type" value="Genomic_DNA"/>
</dbReference>
<gene>
    <name evidence="2" type="ORF">OFUS_LOCUS11598</name>
</gene>
<dbReference type="AlphaFoldDB" id="A0A8S4NX38"/>
<keyword evidence="3" id="KW-1185">Reference proteome</keyword>
<comment type="caution">
    <text evidence="2">The sequence shown here is derived from an EMBL/GenBank/DDBJ whole genome shotgun (WGS) entry which is preliminary data.</text>
</comment>
<dbReference type="Pfam" id="PF00754">
    <property type="entry name" value="F5_F8_type_C"/>
    <property type="match status" value="1"/>
</dbReference>
<dbReference type="Gene3D" id="2.60.120.260">
    <property type="entry name" value="Galactose-binding domain-like"/>
    <property type="match status" value="1"/>
</dbReference>
<dbReference type="SUPFAM" id="SSF49785">
    <property type="entry name" value="Galactose-binding domain-like"/>
    <property type="match status" value="1"/>
</dbReference>
<dbReference type="PROSITE" id="PS01285">
    <property type="entry name" value="FA58C_1"/>
    <property type="match status" value="1"/>
</dbReference>
<accession>A0A8S4NX38</accession>
<dbReference type="OrthoDB" id="10028859at2759"/>
<reference evidence="2" key="1">
    <citation type="submission" date="2022-03" db="EMBL/GenBank/DDBJ databases">
        <authorList>
            <person name="Martin C."/>
        </authorList>
    </citation>
    <scope>NUCLEOTIDE SEQUENCE</scope>
</reference>
<dbReference type="PANTHER" id="PTHR24543">
    <property type="entry name" value="MULTICOPPER OXIDASE-RELATED"/>
    <property type="match status" value="1"/>
</dbReference>
<evidence type="ECO:0000313" key="3">
    <source>
        <dbReference type="Proteomes" id="UP000749559"/>
    </source>
</evidence>
<evidence type="ECO:0000313" key="2">
    <source>
        <dbReference type="EMBL" id="CAH1785564.1"/>
    </source>
</evidence>
<organism evidence="2 3">
    <name type="scientific">Owenia fusiformis</name>
    <name type="common">Polychaete worm</name>
    <dbReference type="NCBI Taxonomy" id="6347"/>
    <lineage>
        <taxon>Eukaryota</taxon>
        <taxon>Metazoa</taxon>
        <taxon>Spiralia</taxon>
        <taxon>Lophotrochozoa</taxon>
        <taxon>Annelida</taxon>
        <taxon>Polychaeta</taxon>
        <taxon>Sedentaria</taxon>
        <taxon>Canalipalpata</taxon>
        <taxon>Sabellida</taxon>
        <taxon>Oweniida</taxon>
        <taxon>Oweniidae</taxon>
        <taxon>Owenia</taxon>
    </lineage>
</organism>
<dbReference type="InterPro" id="IPR000421">
    <property type="entry name" value="FA58C"/>
</dbReference>
<dbReference type="PROSITE" id="PS50022">
    <property type="entry name" value="FA58C_3"/>
    <property type="match status" value="1"/>
</dbReference>